<dbReference type="InterPro" id="IPR020449">
    <property type="entry name" value="Tscrpt_reg_AraC-type_HTH"/>
</dbReference>
<organism evidence="5 6">
    <name type="scientific">Elizabethkingia miricola</name>
    <name type="common">Chryseobacterium miricola</name>
    <dbReference type="NCBI Taxonomy" id="172045"/>
    <lineage>
        <taxon>Bacteria</taxon>
        <taxon>Pseudomonadati</taxon>
        <taxon>Bacteroidota</taxon>
        <taxon>Flavobacteriia</taxon>
        <taxon>Flavobacteriales</taxon>
        <taxon>Weeksellaceae</taxon>
        <taxon>Elizabethkingia</taxon>
    </lineage>
</organism>
<gene>
    <name evidence="5" type="ORF">ATB95_06935</name>
</gene>
<evidence type="ECO:0000256" key="2">
    <source>
        <dbReference type="ARBA" id="ARBA00023125"/>
    </source>
</evidence>
<dbReference type="Pfam" id="PF12833">
    <property type="entry name" value="HTH_18"/>
    <property type="match status" value="1"/>
</dbReference>
<feature type="domain" description="HTH araC/xylS-type" evidence="4">
    <location>
        <begin position="224"/>
        <end position="322"/>
    </location>
</feature>
<dbReference type="InterPro" id="IPR009057">
    <property type="entry name" value="Homeodomain-like_sf"/>
</dbReference>
<dbReference type="SUPFAM" id="SSF46689">
    <property type="entry name" value="Homeodomain-like"/>
    <property type="match status" value="2"/>
</dbReference>
<accession>A0AAQ1PIC2</accession>
<dbReference type="PROSITE" id="PS01124">
    <property type="entry name" value="HTH_ARAC_FAMILY_2"/>
    <property type="match status" value="1"/>
</dbReference>
<reference evidence="5 6" key="1">
    <citation type="submission" date="2015-11" db="EMBL/GenBank/DDBJ databases">
        <authorList>
            <person name="Nicholson A.C."/>
            <person name="Humrighouse B.W."/>
            <person name="Graziano J."/>
            <person name="Lasker B."/>
            <person name="Whitney A.M."/>
            <person name="Mcquiston J.R."/>
        </authorList>
    </citation>
    <scope>NUCLEOTIDE SEQUENCE [LARGE SCALE GENOMIC DNA]</scope>
    <source>
        <strain evidence="5 6">G4071</strain>
    </source>
</reference>
<keyword evidence="2" id="KW-0238">DNA-binding</keyword>
<protein>
    <submittedName>
        <fullName evidence="5">AraC family transcriptional regulator</fullName>
    </submittedName>
</protein>
<keyword evidence="1" id="KW-0805">Transcription regulation</keyword>
<dbReference type="Gene3D" id="1.10.10.60">
    <property type="entry name" value="Homeodomain-like"/>
    <property type="match status" value="1"/>
</dbReference>
<dbReference type="PANTHER" id="PTHR47893">
    <property type="entry name" value="REGULATORY PROTEIN PCHR"/>
    <property type="match status" value="1"/>
</dbReference>
<dbReference type="GO" id="GO:0003700">
    <property type="term" value="F:DNA-binding transcription factor activity"/>
    <property type="evidence" value="ECO:0007669"/>
    <property type="project" value="InterPro"/>
</dbReference>
<dbReference type="InterPro" id="IPR018062">
    <property type="entry name" value="HTH_AraC-typ_CS"/>
</dbReference>
<dbReference type="PRINTS" id="PR00032">
    <property type="entry name" value="HTHARAC"/>
</dbReference>
<evidence type="ECO:0000256" key="1">
    <source>
        <dbReference type="ARBA" id="ARBA00023015"/>
    </source>
</evidence>
<dbReference type="InterPro" id="IPR018060">
    <property type="entry name" value="HTH_AraC"/>
</dbReference>
<evidence type="ECO:0000313" key="6">
    <source>
        <dbReference type="Proteomes" id="UP000064412"/>
    </source>
</evidence>
<name>A0AAQ1PIC2_ELIMR</name>
<dbReference type="InterPro" id="IPR053142">
    <property type="entry name" value="PchR_regulatory_protein"/>
</dbReference>
<keyword evidence="3" id="KW-0804">Transcription</keyword>
<dbReference type="EMBL" id="LNOI01000001">
    <property type="protein sequence ID" value="KUY20634.1"/>
    <property type="molecule type" value="Genomic_DNA"/>
</dbReference>
<dbReference type="PROSITE" id="PS00041">
    <property type="entry name" value="HTH_ARAC_FAMILY_1"/>
    <property type="match status" value="1"/>
</dbReference>
<evidence type="ECO:0000256" key="3">
    <source>
        <dbReference type="ARBA" id="ARBA00023163"/>
    </source>
</evidence>
<proteinExistence type="predicted"/>
<dbReference type="Proteomes" id="UP000064412">
    <property type="component" value="Unassembled WGS sequence"/>
</dbReference>
<evidence type="ECO:0000313" key="5">
    <source>
        <dbReference type="EMBL" id="KUY20634.1"/>
    </source>
</evidence>
<dbReference type="RefSeq" id="WP_059344342.1">
    <property type="nucleotide sequence ID" value="NZ_CP140570.1"/>
</dbReference>
<dbReference type="PANTHER" id="PTHR47893:SF1">
    <property type="entry name" value="REGULATORY PROTEIN PCHR"/>
    <property type="match status" value="1"/>
</dbReference>
<sequence>MKIQLHHHDLPDLSIKKEFSPAETGLKENISFLTHPYIQGSYREISFEGIHIGYGDIQLQREALIHFETDMESVELHFALKGNSTAAIKGDQHEISFTPYQHNIMYANQMKGHFLWEKGNIQVFEINFMPSFFKRYLPDDSLLFERFKKTMEQGNMQLMLPQHFMITQEMYYTIHEILNCKRTGIYKKMFLEARSIELLLLQLEQISTPEDQTSLSKSDCEKMHAVRDFIEQHIAESYSLIDLAHRFGTNEYALKKGFKEIFNTTVFGYWSNLKMQNARKLILEESLHINEIALTVGYKNPRHFSTAFKKHFGQTPTELKNFMKR</sequence>
<dbReference type="GO" id="GO:0043565">
    <property type="term" value="F:sequence-specific DNA binding"/>
    <property type="evidence" value="ECO:0007669"/>
    <property type="project" value="InterPro"/>
</dbReference>
<dbReference type="SMART" id="SM00342">
    <property type="entry name" value="HTH_ARAC"/>
    <property type="match status" value="1"/>
</dbReference>
<evidence type="ECO:0000259" key="4">
    <source>
        <dbReference type="PROSITE" id="PS01124"/>
    </source>
</evidence>
<comment type="caution">
    <text evidence="5">The sequence shown here is derived from an EMBL/GenBank/DDBJ whole genome shotgun (WGS) entry which is preliminary data.</text>
</comment>
<dbReference type="AlphaFoldDB" id="A0AAQ1PIC2"/>